<dbReference type="SMART" id="SM00309">
    <property type="entry name" value="PAH"/>
    <property type="match status" value="1"/>
</dbReference>
<evidence type="ECO:0000313" key="10">
    <source>
        <dbReference type="Proteomes" id="UP000663838"/>
    </source>
</evidence>
<keyword evidence="3" id="KW-0964">Secreted</keyword>
<dbReference type="EMBL" id="CAJOBQ010003243">
    <property type="protein sequence ID" value="CAF4599496.1"/>
    <property type="molecule type" value="Genomic_DNA"/>
</dbReference>
<comment type="subcellular location">
    <subcellularLocation>
        <location evidence="1">Secreted</location>
    </subcellularLocation>
</comment>
<reference evidence="9" key="1">
    <citation type="submission" date="2021-02" db="EMBL/GenBank/DDBJ databases">
        <authorList>
            <person name="Nowell W R."/>
        </authorList>
    </citation>
    <scope>NUCLEOTIDE SEQUENCE</scope>
</reference>
<dbReference type="Proteomes" id="UP000663865">
    <property type="component" value="Unassembled WGS sequence"/>
</dbReference>
<dbReference type="Pfam" id="PF00159">
    <property type="entry name" value="Hormone_3"/>
    <property type="match status" value="1"/>
</dbReference>
<evidence type="ECO:0000256" key="4">
    <source>
        <dbReference type="RuleBase" id="RU000656"/>
    </source>
</evidence>
<name>A0A821SU25_9BILA</name>
<dbReference type="Proteomes" id="UP000663869">
    <property type="component" value="Unassembled WGS sequence"/>
</dbReference>
<evidence type="ECO:0000313" key="9">
    <source>
        <dbReference type="EMBL" id="CAF4861966.1"/>
    </source>
</evidence>
<dbReference type="GO" id="GO:0005576">
    <property type="term" value="C:extracellular region"/>
    <property type="evidence" value="ECO:0007669"/>
    <property type="project" value="UniProtKB-SubCell"/>
</dbReference>
<dbReference type="Proteomes" id="UP000663862">
    <property type="component" value="Unassembled WGS sequence"/>
</dbReference>
<comment type="similarity">
    <text evidence="2 4">Belongs to the NPY family.</text>
</comment>
<dbReference type="EMBL" id="CAJNYV010000856">
    <property type="protein sequence ID" value="CAF3389464.1"/>
    <property type="molecule type" value="Genomic_DNA"/>
</dbReference>
<accession>A0A821SU25</accession>
<evidence type="ECO:0000256" key="2">
    <source>
        <dbReference type="ARBA" id="ARBA00010022"/>
    </source>
</evidence>
<evidence type="ECO:0000256" key="5">
    <source>
        <dbReference type="SAM" id="SignalP"/>
    </source>
</evidence>
<sequence length="132" mass="15062">MNSISLSLLVNLLILLVVSFHLTSSASFPNPPQRPPSNASPDEQALFWKLLHNYYAIIARPRFGKRFSPASSYSKHAPFLPTANPDSIGLLSSAYNTNRMLNKNIPNANDQRTDDDNFYVLEYPDQRRRRRL</sequence>
<dbReference type="EMBL" id="CAJNYU010000183">
    <property type="protein sequence ID" value="CAF3336732.1"/>
    <property type="molecule type" value="Genomic_DNA"/>
</dbReference>
<evidence type="ECO:0000313" key="7">
    <source>
        <dbReference type="EMBL" id="CAF3389464.1"/>
    </source>
</evidence>
<gene>
    <name evidence="6" type="ORF">FME351_LOCUS3179</name>
    <name evidence="7" type="ORF">KIK155_LOCUS7056</name>
    <name evidence="9" type="ORF">TOA249_LOCUS27770</name>
    <name evidence="8" type="ORF">TSG867_LOCUS27730</name>
</gene>
<dbReference type="Proteomes" id="UP000663838">
    <property type="component" value="Unassembled WGS sequence"/>
</dbReference>
<dbReference type="EMBL" id="CAJOBS010003630">
    <property type="protein sequence ID" value="CAF4861966.1"/>
    <property type="molecule type" value="Genomic_DNA"/>
</dbReference>
<dbReference type="InterPro" id="IPR001955">
    <property type="entry name" value="Pancreatic_hormone-like"/>
</dbReference>
<feature type="chain" id="PRO_5035624027" evidence="5">
    <location>
        <begin position="28"/>
        <end position="132"/>
    </location>
</feature>
<keyword evidence="5" id="KW-0732">Signal</keyword>
<dbReference type="PROSITE" id="PS50276">
    <property type="entry name" value="PANCREATIC_HORMONE_2"/>
    <property type="match status" value="1"/>
</dbReference>
<evidence type="ECO:0000256" key="3">
    <source>
        <dbReference type="ARBA" id="ARBA00022525"/>
    </source>
</evidence>
<dbReference type="GO" id="GO:0005179">
    <property type="term" value="F:hormone activity"/>
    <property type="evidence" value="ECO:0007669"/>
    <property type="project" value="InterPro"/>
</dbReference>
<dbReference type="InterPro" id="IPR020392">
    <property type="entry name" value="Pancreatic_hormone-like_CS"/>
</dbReference>
<evidence type="ECO:0000313" key="8">
    <source>
        <dbReference type="EMBL" id="CAF4599496.1"/>
    </source>
</evidence>
<evidence type="ECO:0000256" key="1">
    <source>
        <dbReference type="ARBA" id="ARBA00004613"/>
    </source>
</evidence>
<dbReference type="AlphaFoldDB" id="A0A821SU25"/>
<proteinExistence type="inferred from homology"/>
<dbReference type="PROSITE" id="PS00265">
    <property type="entry name" value="PANCREATIC_HORMONE_1"/>
    <property type="match status" value="1"/>
</dbReference>
<protein>
    <submittedName>
        <fullName evidence="9">Uncharacterized protein</fullName>
    </submittedName>
</protein>
<organism evidence="9 10">
    <name type="scientific">Rotaria socialis</name>
    <dbReference type="NCBI Taxonomy" id="392032"/>
    <lineage>
        <taxon>Eukaryota</taxon>
        <taxon>Metazoa</taxon>
        <taxon>Spiralia</taxon>
        <taxon>Gnathifera</taxon>
        <taxon>Rotifera</taxon>
        <taxon>Eurotatoria</taxon>
        <taxon>Bdelloidea</taxon>
        <taxon>Philodinida</taxon>
        <taxon>Philodinidae</taxon>
        <taxon>Rotaria</taxon>
    </lineage>
</organism>
<feature type="signal peptide" evidence="5">
    <location>
        <begin position="1"/>
        <end position="27"/>
    </location>
</feature>
<evidence type="ECO:0000313" key="6">
    <source>
        <dbReference type="EMBL" id="CAF3336732.1"/>
    </source>
</evidence>
<comment type="caution">
    <text evidence="9">The sequence shown here is derived from an EMBL/GenBank/DDBJ whole genome shotgun (WGS) entry which is preliminary data.</text>
</comment>